<keyword evidence="1" id="KW-0732">Signal</keyword>
<evidence type="ECO:0000313" key="2">
    <source>
        <dbReference type="EMBL" id="GAA3917489.1"/>
    </source>
</evidence>
<dbReference type="EMBL" id="BAABDH010000002">
    <property type="protein sequence ID" value="GAA3917489.1"/>
    <property type="molecule type" value="Genomic_DNA"/>
</dbReference>
<organism evidence="2 3">
    <name type="scientific">Hymenobacter algoricola</name>
    <dbReference type="NCBI Taxonomy" id="486267"/>
    <lineage>
        <taxon>Bacteria</taxon>
        <taxon>Pseudomonadati</taxon>
        <taxon>Bacteroidota</taxon>
        <taxon>Cytophagia</taxon>
        <taxon>Cytophagales</taxon>
        <taxon>Hymenobacteraceae</taxon>
        <taxon>Hymenobacter</taxon>
    </lineage>
</organism>
<keyword evidence="3" id="KW-1185">Reference proteome</keyword>
<dbReference type="InterPro" id="IPR010281">
    <property type="entry name" value="DUF885"/>
</dbReference>
<dbReference type="PANTHER" id="PTHR33361">
    <property type="entry name" value="GLR0591 PROTEIN"/>
    <property type="match status" value="1"/>
</dbReference>
<evidence type="ECO:0000256" key="1">
    <source>
        <dbReference type="SAM" id="SignalP"/>
    </source>
</evidence>
<dbReference type="Pfam" id="PF05960">
    <property type="entry name" value="DUF885"/>
    <property type="match status" value="1"/>
</dbReference>
<comment type="caution">
    <text evidence="2">The sequence shown here is derived from an EMBL/GenBank/DDBJ whole genome shotgun (WGS) entry which is preliminary data.</text>
</comment>
<gene>
    <name evidence="2" type="ORF">GCM10022406_00330</name>
</gene>
<proteinExistence type="predicted"/>
<dbReference type="PANTHER" id="PTHR33361:SF16">
    <property type="entry name" value="DUF885 DOMAIN-CONTAINING PROTEIN"/>
    <property type="match status" value="1"/>
</dbReference>
<name>A0ABP7M9K4_9BACT</name>
<evidence type="ECO:0000313" key="3">
    <source>
        <dbReference type="Proteomes" id="UP001499909"/>
    </source>
</evidence>
<feature type="chain" id="PRO_5046256781" evidence="1">
    <location>
        <begin position="17"/>
        <end position="606"/>
    </location>
</feature>
<sequence>MKISVLLALAAHVVVAGWGIRPAAAQKARTTAPQARGGRTSESAPLAALFEAYWEGQARLFPLNATSEGDNRYNDQLPNDQTQAFRQRLRAFYQQYQAALRKMDRRQLSAADQTSYDILAYDLDLSLARLQQNAWLLPFSQTSGLPSLLGQLGAGTGAQPFATTQDYRNWLGRVQGFPVWADSAISNFRRGARAGVVLPRVLVEKMIPQLESFVVADASKSLFYGPVARFPAAVPAPEQPALVAAYRRAIEQELVPSYRKLAQYLKTEYLPQARATSGLNAVPGGAQRYAFAVRSATTTDQTPAQIHQTGLREVQRIRTGMEQLRQQVGFAGDLSAFFEFMRTDPQFRPFKTADEVLTVYRGIQARISPGLPRLFGTTPKTAFEVRRTEAFREATASAQYNRAAPDGSRPGIFYVPIPDPAQYNVTRGMDALFLHEAIPGHHYQIALQQENTRLPRFRRFGGYAAYTEGWGLYAESLGRELGVYTDPYQQVGALTTEMHRAVRLVVDTGLHTGELTREQAIRYMLDNMPINEQRATAEIERYMANPGQALSYKIGALKIQELRTRYEQQLGARFSLRAFHDELLAGGAMPLAVLERRMDAWAARQK</sequence>
<feature type="signal peptide" evidence="1">
    <location>
        <begin position="1"/>
        <end position="16"/>
    </location>
</feature>
<accession>A0ABP7M9K4</accession>
<protein>
    <submittedName>
        <fullName evidence="2">DUF885 family protein</fullName>
    </submittedName>
</protein>
<dbReference type="Proteomes" id="UP001499909">
    <property type="component" value="Unassembled WGS sequence"/>
</dbReference>
<dbReference type="RefSeq" id="WP_345108336.1">
    <property type="nucleotide sequence ID" value="NZ_BAABDH010000002.1"/>
</dbReference>
<reference evidence="3" key="1">
    <citation type="journal article" date="2019" name="Int. J. Syst. Evol. Microbiol.">
        <title>The Global Catalogue of Microorganisms (GCM) 10K type strain sequencing project: providing services to taxonomists for standard genome sequencing and annotation.</title>
        <authorList>
            <consortium name="The Broad Institute Genomics Platform"/>
            <consortium name="The Broad Institute Genome Sequencing Center for Infectious Disease"/>
            <person name="Wu L."/>
            <person name="Ma J."/>
        </authorList>
    </citation>
    <scope>NUCLEOTIDE SEQUENCE [LARGE SCALE GENOMIC DNA]</scope>
    <source>
        <strain evidence="3">JCM 17214</strain>
    </source>
</reference>